<proteinExistence type="predicted"/>
<dbReference type="InterPro" id="IPR025686">
    <property type="entry name" value="Glucos_trans_II"/>
</dbReference>
<feature type="transmembrane region" description="Helical" evidence="1">
    <location>
        <begin position="151"/>
        <end position="168"/>
    </location>
</feature>
<dbReference type="AlphaFoldDB" id="A0A5C0ZWL3"/>
<keyword evidence="1" id="KW-0472">Membrane</keyword>
<feature type="transmembrane region" description="Helical" evidence="1">
    <location>
        <begin position="309"/>
        <end position="327"/>
    </location>
</feature>
<dbReference type="OrthoDB" id="1317478at2"/>
<feature type="transmembrane region" description="Helical" evidence="1">
    <location>
        <begin position="369"/>
        <end position="386"/>
    </location>
</feature>
<gene>
    <name evidence="2" type="ORF">FY550_06950</name>
</gene>
<dbReference type="KEGG" id="kuy:FY550_06950"/>
<keyword evidence="1" id="KW-0812">Transmembrane</keyword>
<dbReference type="EMBL" id="CP043420">
    <property type="protein sequence ID" value="QEL10892.1"/>
    <property type="molecule type" value="Genomic_DNA"/>
</dbReference>
<keyword evidence="3" id="KW-1185">Reference proteome</keyword>
<reference evidence="2 3" key="1">
    <citation type="submission" date="2019-08" db="EMBL/GenBank/DDBJ databases">
        <title>Complete genome sequence of Kushneria sp. YCWA18, a halophilic phosphate-solubilizing bacterium isolated from Daqiao saltern in China.</title>
        <authorList>
            <person name="Du G.-X."/>
            <person name="Qu L.-Y."/>
        </authorList>
    </citation>
    <scope>NUCLEOTIDE SEQUENCE [LARGE SCALE GENOMIC DNA]</scope>
    <source>
        <strain evidence="2 3">YCWA18</strain>
    </source>
</reference>
<feature type="transmembrane region" description="Helical" evidence="1">
    <location>
        <begin position="126"/>
        <end position="145"/>
    </location>
</feature>
<evidence type="ECO:0008006" key="4">
    <source>
        <dbReference type="Google" id="ProtNLM"/>
    </source>
</evidence>
<name>A0A5C0ZWL3_9GAMM</name>
<sequence>MYRKALYRNKRKANLRLGEEKLIETFKDKLKRDKNYFIASFFAVLVAYYALINSGYYYQDDRSRFVYGFTGWSGQARPFSDLFMRIFEVNGHLSDATPIPQIISALLIASCSILIIRSFERIDKTIATMAALLLFLNPFYLQNFSYRFDNLLMTTSVFLVVFSFYCASKNKKPWTALSVTACFLSLCTYQPAVNVFMQLSAAYSTYLIFHKIPKPLKQFLRLTAIFLSSLLIYKIGISLFMPGNKYTSAHSSMASIGDAPTIIEKNIGSFAKIFAEYSDNYFLFLISAIFAIFLFMIVYHSIKNREIKYIACFLYLSISLFFSAGLLALLEEPVFEPRVMLGVGGFASSMILSIPYARKKGIFAQSTKIALSINFLFFSITANAYGNALSYLAKFEHAYFRDIYSNAYEQYVKNDASGYSIIGKNQLPQALVNKEEHDHKLSYLFNHPLDGYWSGKFADSFFKASDKMNYMKISAVDSKVLSKVKKCELNHVERHLGYNIYSAGNLVFVDFDKKCD</sequence>
<evidence type="ECO:0000313" key="2">
    <source>
        <dbReference type="EMBL" id="QEL10892.1"/>
    </source>
</evidence>
<dbReference type="Proteomes" id="UP000322553">
    <property type="component" value="Chromosome"/>
</dbReference>
<feature type="transmembrane region" description="Helical" evidence="1">
    <location>
        <begin position="36"/>
        <end position="58"/>
    </location>
</feature>
<feature type="transmembrane region" description="Helical" evidence="1">
    <location>
        <begin position="281"/>
        <end position="302"/>
    </location>
</feature>
<feature type="transmembrane region" description="Helical" evidence="1">
    <location>
        <begin position="99"/>
        <end position="119"/>
    </location>
</feature>
<keyword evidence="1" id="KW-1133">Transmembrane helix</keyword>
<protein>
    <recommendedName>
        <fullName evidence="4">Glycosyltransferase RgtA/B/C/D-like domain-containing protein</fullName>
    </recommendedName>
</protein>
<evidence type="ECO:0000313" key="3">
    <source>
        <dbReference type="Proteomes" id="UP000322553"/>
    </source>
</evidence>
<evidence type="ECO:0000256" key="1">
    <source>
        <dbReference type="SAM" id="Phobius"/>
    </source>
</evidence>
<organism evidence="2 3">
    <name type="scientific">Kushneria phosphatilytica</name>
    <dbReference type="NCBI Taxonomy" id="657387"/>
    <lineage>
        <taxon>Bacteria</taxon>
        <taxon>Pseudomonadati</taxon>
        <taxon>Pseudomonadota</taxon>
        <taxon>Gammaproteobacteria</taxon>
        <taxon>Oceanospirillales</taxon>
        <taxon>Halomonadaceae</taxon>
        <taxon>Kushneria</taxon>
    </lineage>
</organism>
<dbReference type="Pfam" id="PF14264">
    <property type="entry name" value="Glucos_trans_II"/>
    <property type="match status" value="1"/>
</dbReference>
<feature type="transmembrane region" description="Helical" evidence="1">
    <location>
        <begin position="219"/>
        <end position="241"/>
    </location>
</feature>
<accession>A0A5C0ZWL3</accession>
<feature type="transmembrane region" description="Helical" evidence="1">
    <location>
        <begin position="339"/>
        <end position="357"/>
    </location>
</feature>